<dbReference type="AlphaFoldDB" id="A0A0W1A2D5"/>
<keyword evidence="2" id="KW-0645">Protease</keyword>
<protein>
    <submittedName>
        <fullName evidence="2">Zinc metalloprotease</fullName>
    </submittedName>
</protein>
<dbReference type="GO" id="GO:0006508">
    <property type="term" value="P:proteolysis"/>
    <property type="evidence" value="ECO:0007669"/>
    <property type="project" value="UniProtKB-KW"/>
</dbReference>
<feature type="domain" description="YgjP-like metallopeptidase" evidence="1">
    <location>
        <begin position="21"/>
        <end position="225"/>
    </location>
</feature>
<dbReference type="GO" id="GO:0008237">
    <property type="term" value="F:metallopeptidase activity"/>
    <property type="evidence" value="ECO:0007669"/>
    <property type="project" value="UniProtKB-KW"/>
</dbReference>
<keyword evidence="3" id="KW-1185">Reference proteome</keyword>
<keyword evidence="2" id="KW-0482">Metalloprotease</keyword>
<keyword evidence="2" id="KW-0378">Hydrolase</keyword>
<dbReference type="Pfam" id="PF01863">
    <property type="entry name" value="YgjP-like"/>
    <property type="match status" value="1"/>
</dbReference>
<dbReference type="OrthoDB" id="9811177at2"/>
<dbReference type="STRING" id="66969.Lwal_2441"/>
<gene>
    <name evidence="2" type="ORF">Lwal_2441</name>
</gene>
<reference evidence="2 3" key="1">
    <citation type="submission" date="2015-11" db="EMBL/GenBank/DDBJ databases">
        <title>Genomic analysis of 38 Legionella species identifies large and diverse effector repertoires.</title>
        <authorList>
            <person name="Burstein D."/>
            <person name="Amaro F."/>
            <person name="Zusman T."/>
            <person name="Lifshitz Z."/>
            <person name="Cohen O."/>
            <person name="Gilbert J.A."/>
            <person name="Pupko T."/>
            <person name="Shuman H.A."/>
            <person name="Segal G."/>
        </authorList>
    </citation>
    <scope>NUCLEOTIDE SEQUENCE [LARGE SCALE GENOMIC DNA]</scope>
    <source>
        <strain evidence="2 3">ATCC 51914</strain>
    </source>
</reference>
<name>A0A0W1A2D5_9GAMM</name>
<accession>A0A0W1A2D5</accession>
<comment type="caution">
    <text evidence="2">The sequence shown here is derived from an EMBL/GenBank/DDBJ whole genome shotgun (WGS) entry which is preliminary data.</text>
</comment>
<evidence type="ECO:0000259" key="1">
    <source>
        <dbReference type="Pfam" id="PF01863"/>
    </source>
</evidence>
<dbReference type="RefSeq" id="WP_058481076.1">
    <property type="nucleotide sequence ID" value="NZ_CAAAIQ010000002.1"/>
</dbReference>
<dbReference type="PANTHER" id="PTHR30399:SF1">
    <property type="entry name" value="UTP PYROPHOSPHATASE"/>
    <property type="match status" value="1"/>
</dbReference>
<evidence type="ECO:0000313" key="2">
    <source>
        <dbReference type="EMBL" id="KTD75503.1"/>
    </source>
</evidence>
<dbReference type="Gene3D" id="3.30.2010.10">
    <property type="entry name" value="Metalloproteases ('zincins'), catalytic domain"/>
    <property type="match status" value="1"/>
</dbReference>
<organism evidence="2 3">
    <name type="scientific">Legionella waltersii</name>
    <dbReference type="NCBI Taxonomy" id="66969"/>
    <lineage>
        <taxon>Bacteria</taxon>
        <taxon>Pseudomonadati</taxon>
        <taxon>Pseudomonadota</taxon>
        <taxon>Gammaproteobacteria</taxon>
        <taxon>Legionellales</taxon>
        <taxon>Legionellaceae</taxon>
        <taxon>Legionella</taxon>
    </lineage>
</organism>
<evidence type="ECO:0000313" key="3">
    <source>
        <dbReference type="Proteomes" id="UP000054729"/>
    </source>
</evidence>
<dbReference type="InterPro" id="IPR053136">
    <property type="entry name" value="UTP_pyrophosphatase-like"/>
</dbReference>
<dbReference type="PANTHER" id="PTHR30399">
    <property type="entry name" value="UNCHARACTERIZED PROTEIN YGJP"/>
    <property type="match status" value="1"/>
</dbReference>
<proteinExistence type="predicted"/>
<dbReference type="Proteomes" id="UP000054729">
    <property type="component" value="Unassembled WGS sequence"/>
</dbReference>
<dbReference type="PATRIC" id="fig|66969.6.peg.2647"/>
<dbReference type="EMBL" id="LNZB01000056">
    <property type="protein sequence ID" value="KTD75503.1"/>
    <property type="molecule type" value="Genomic_DNA"/>
</dbReference>
<dbReference type="InterPro" id="IPR002725">
    <property type="entry name" value="YgjP-like_metallopeptidase"/>
</dbReference>
<sequence length="233" mass="27650">MFITIDDLSVEIIRKSIKNVNLRIYPPSGQVKLSVPLRYPERLIHQLLQDKMIWIRKKQELIRSRDYHLDSVLTTGSTIQFLGQSFLLIIEEHEGPSVIQIKDHLIFFYTKPGASSLQINTAFNNWYKREMSNLLPKLIQKWEPVLSVEVAQWGIRQMKTRWGSCNTRDKRIWLSLKLIHKPLVCLEYVLVHEMVHLLEASHNKRFYDLMSRFMPEWKAHQMLLENVTQSQKN</sequence>
<dbReference type="CDD" id="cd07344">
    <property type="entry name" value="M48_yhfN_like"/>
    <property type="match status" value="1"/>
</dbReference>